<sequence length="560" mass="63397">MAERQITHPRDGKDRRGVVCYISNYSWLDGLSHTGMRERYLNAFDKVRVDNLNGDRFRTGKVTPEGKPDPSIFSTPFNREGIQVGTAIALMVRKEGHKPAEAVHYRELWGAGKLEQLAQEAMQGAQPEYTEVKPELRLGAPFRPTEVSTAYLQWPKIEELFPVSFSGVTTSRDAALVDIDEDRLRQRMSLYFDKEVSDGDVKAEIPVLLEPTRRFQAERIRTYLKERGLRNDLFVPYAYRPFDVRWLYWEPETKLLDEKRENLFDSVAPENLFIVTQQKPRRDWSPPQVVRPLGSYDLMDRGASLFPRYIKHVVAVTPDGPQTELRPNLSALAYAYLQDHSTVTHLSCHALAVMHSLAYRTENDGALRQDWPRIPLPPVLEHLQASAELGRQVAALLDQTTTFKASTEVKAIGEIRTVDGKTPTAEDLKVSMRWGYLANGAVMPGRGRTEPVEAAFDSRLGTEALRVYLSPNLYLDNVPLSVWEYKLGGYQVVKKWLSYREVDVLGRALEVTEIRELRATLQRIASLLLLSDELDANYRRVSAPAVAPAESAGAAAEAEM</sequence>
<reference evidence="3" key="1">
    <citation type="journal article" date="2019" name="Int. J. Syst. Evol. Microbiol.">
        <title>The Global Catalogue of Microorganisms (GCM) 10K type strain sequencing project: providing services to taxonomists for standard genome sequencing and annotation.</title>
        <authorList>
            <consortium name="The Broad Institute Genomics Platform"/>
            <consortium name="The Broad Institute Genome Sequencing Center for Infectious Disease"/>
            <person name="Wu L."/>
            <person name="Ma J."/>
        </authorList>
    </citation>
    <scope>NUCLEOTIDE SEQUENCE [LARGE SCALE GENOMIC DNA]</scope>
    <source>
        <strain evidence="3">JCM 31405</strain>
    </source>
</reference>
<comment type="caution">
    <text evidence="2">The sequence shown here is derived from an EMBL/GenBank/DDBJ whole genome shotgun (WGS) entry which is preliminary data.</text>
</comment>
<evidence type="ECO:0000259" key="1">
    <source>
        <dbReference type="Pfam" id="PF18135"/>
    </source>
</evidence>
<gene>
    <name evidence="2" type="ORF">GCM10008960_00250</name>
</gene>
<dbReference type="Pfam" id="PF18135">
    <property type="entry name" value="Type_ISP_C"/>
    <property type="match status" value="1"/>
</dbReference>
<evidence type="ECO:0000313" key="3">
    <source>
        <dbReference type="Proteomes" id="UP000644548"/>
    </source>
</evidence>
<organism evidence="2 3">
    <name type="scientific">Deinococcus sedimenti</name>
    <dbReference type="NCBI Taxonomy" id="1867090"/>
    <lineage>
        <taxon>Bacteria</taxon>
        <taxon>Thermotogati</taxon>
        <taxon>Deinococcota</taxon>
        <taxon>Deinococci</taxon>
        <taxon>Deinococcales</taxon>
        <taxon>Deinococcaceae</taxon>
        <taxon>Deinococcus</taxon>
    </lineage>
</organism>
<dbReference type="InterPro" id="IPR041635">
    <property type="entry name" value="Type_ISP_LLaBIII_C"/>
</dbReference>
<name>A0ABQ2S0P4_9DEIO</name>
<proteinExistence type="predicted"/>
<feature type="domain" description="Type ISP restriction-modification enzyme LLaBIII C-terminal specificity" evidence="1">
    <location>
        <begin position="159"/>
        <end position="506"/>
    </location>
</feature>
<dbReference type="Proteomes" id="UP000644548">
    <property type="component" value="Unassembled WGS sequence"/>
</dbReference>
<dbReference type="EMBL" id="BMQN01000001">
    <property type="protein sequence ID" value="GGR77518.1"/>
    <property type="molecule type" value="Genomic_DNA"/>
</dbReference>
<evidence type="ECO:0000313" key="2">
    <source>
        <dbReference type="EMBL" id="GGR77518.1"/>
    </source>
</evidence>
<keyword evidence="3" id="KW-1185">Reference proteome</keyword>
<protein>
    <recommendedName>
        <fullName evidence="1">Type ISP restriction-modification enzyme LLaBIII C-terminal specificity domain-containing protein</fullName>
    </recommendedName>
</protein>
<accession>A0ABQ2S0P4</accession>